<sequence length="111" mass="12838">MVDYKKTKAAQSTVARDLELLGDKTGNIYESIAIVSKRANQVGAELKDELNQKLQEFASVTDNLEEVFENREQIEISKYYERLPKPSLIAYQEFLDDEVYYRNPAKENKEA</sequence>
<name>A0AC61NNA7_9BACT</name>
<keyword evidence="2" id="KW-1185">Reference proteome</keyword>
<keyword evidence="1" id="KW-0240">DNA-directed RNA polymerase</keyword>
<protein>
    <submittedName>
        <fullName evidence="1">DNA-directed RNA polymerase subunit omega</fullName>
    </submittedName>
</protein>
<keyword evidence="1" id="KW-0804">Transcription</keyword>
<reference evidence="1" key="1">
    <citation type="submission" date="2021-08" db="EMBL/GenBank/DDBJ databases">
        <title>Novel anaerobic bacterium isolated from sea squirt in East Sea, Republic of Korea.</title>
        <authorList>
            <person name="Nguyen T.H."/>
            <person name="Li Z."/>
            <person name="Lee Y.-J."/>
            <person name="Ko J."/>
            <person name="Kim S.-G."/>
        </authorList>
    </citation>
    <scope>NUCLEOTIDE SEQUENCE</scope>
    <source>
        <strain evidence="1">KCTC 25031</strain>
    </source>
</reference>
<proteinExistence type="predicted"/>
<dbReference type="Proteomes" id="UP000826212">
    <property type="component" value="Chromosome"/>
</dbReference>
<evidence type="ECO:0000313" key="1">
    <source>
        <dbReference type="EMBL" id="QZE13684.1"/>
    </source>
</evidence>
<evidence type="ECO:0000313" key="2">
    <source>
        <dbReference type="Proteomes" id="UP000826212"/>
    </source>
</evidence>
<dbReference type="EMBL" id="CP081303">
    <property type="protein sequence ID" value="QZE13684.1"/>
    <property type="molecule type" value="Genomic_DNA"/>
</dbReference>
<gene>
    <name evidence="1" type="ORF">K4L44_14095</name>
</gene>
<organism evidence="1 2">
    <name type="scientific">Halosquirtibacter laminarini</name>
    <dbReference type="NCBI Taxonomy" id="3374600"/>
    <lineage>
        <taxon>Bacteria</taxon>
        <taxon>Pseudomonadati</taxon>
        <taxon>Bacteroidota</taxon>
        <taxon>Bacteroidia</taxon>
        <taxon>Marinilabiliales</taxon>
        <taxon>Prolixibacteraceae</taxon>
        <taxon>Halosquirtibacter</taxon>
    </lineage>
</organism>
<accession>A0AC61NNA7</accession>